<feature type="compositionally biased region" description="Low complexity" evidence="1">
    <location>
        <begin position="456"/>
        <end position="468"/>
    </location>
</feature>
<feature type="transmembrane region" description="Helical" evidence="2">
    <location>
        <begin position="37"/>
        <end position="58"/>
    </location>
</feature>
<dbReference type="GO" id="GO:0097038">
    <property type="term" value="C:perinuclear endoplasmic reticulum"/>
    <property type="evidence" value="ECO:0007669"/>
    <property type="project" value="TreeGrafter"/>
</dbReference>
<name>A0AAF0INC8_9BASI</name>
<feature type="transmembrane region" description="Helical" evidence="2">
    <location>
        <begin position="557"/>
        <end position="580"/>
    </location>
</feature>
<feature type="region of interest" description="Disordered" evidence="1">
    <location>
        <begin position="424"/>
        <end position="489"/>
    </location>
</feature>
<feature type="transmembrane region" description="Helical" evidence="2">
    <location>
        <begin position="148"/>
        <end position="169"/>
    </location>
</feature>
<keyword evidence="4" id="KW-1185">Reference proteome</keyword>
<evidence type="ECO:0000313" key="4">
    <source>
        <dbReference type="Proteomes" id="UP001216638"/>
    </source>
</evidence>
<evidence type="ECO:0000256" key="1">
    <source>
        <dbReference type="SAM" id="MobiDB-lite"/>
    </source>
</evidence>
<feature type="transmembrane region" description="Helical" evidence="2">
    <location>
        <begin position="375"/>
        <end position="395"/>
    </location>
</feature>
<feature type="transmembrane region" description="Helical" evidence="2">
    <location>
        <begin position="7"/>
        <end position="31"/>
    </location>
</feature>
<dbReference type="GO" id="GO:0000921">
    <property type="term" value="P:septin ring assembly"/>
    <property type="evidence" value="ECO:0007669"/>
    <property type="project" value="TreeGrafter"/>
</dbReference>
<dbReference type="AlphaFoldDB" id="A0AAF0INC8"/>
<feature type="transmembrane region" description="Helical" evidence="2">
    <location>
        <begin position="586"/>
        <end position="606"/>
    </location>
</feature>
<dbReference type="GO" id="GO:0005789">
    <property type="term" value="C:endoplasmic reticulum membrane"/>
    <property type="evidence" value="ECO:0007669"/>
    <property type="project" value="TreeGrafter"/>
</dbReference>
<dbReference type="PANTHER" id="PTHR31726:SF2">
    <property type="entry name" value="PROTEIN ICE2"/>
    <property type="match status" value="1"/>
</dbReference>
<dbReference type="GO" id="GO:0032541">
    <property type="term" value="C:cortical endoplasmic reticulum"/>
    <property type="evidence" value="ECO:0007669"/>
    <property type="project" value="TreeGrafter"/>
</dbReference>
<keyword evidence="2" id="KW-1133">Transmembrane helix</keyword>
<dbReference type="Proteomes" id="UP001216638">
    <property type="component" value="Chromosome 1"/>
</dbReference>
<feature type="transmembrane region" description="Helical" evidence="2">
    <location>
        <begin position="176"/>
        <end position="199"/>
    </location>
</feature>
<protein>
    <submittedName>
        <fullName evidence="3">Uncharacterized protein</fullName>
    </submittedName>
</protein>
<evidence type="ECO:0000256" key="2">
    <source>
        <dbReference type="SAM" id="Phobius"/>
    </source>
</evidence>
<proteinExistence type="predicted"/>
<evidence type="ECO:0000313" key="3">
    <source>
        <dbReference type="EMBL" id="WFC93630.1"/>
    </source>
</evidence>
<reference evidence="3" key="1">
    <citation type="submission" date="2023-03" db="EMBL/GenBank/DDBJ databases">
        <title>Mating type loci evolution in Malassezia.</title>
        <authorList>
            <person name="Coelho M.A."/>
        </authorList>
    </citation>
    <scope>NUCLEOTIDE SEQUENCE</scope>
    <source>
        <strain evidence="3">CBS 14135</strain>
    </source>
</reference>
<gene>
    <name evidence="3" type="ORF">MBRA1_000251</name>
</gene>
<dbReference type="EMBL" id="CP119951">
    <property type="protein sequence ID" value="WFC93630.1"/>
    <property type="molecule type" value="Genomic_DNA"/>
</dbReference>
<sequence length="618" mass="68235">MSVMTRVVRLVQGVGRFLSLLQLLFFLPLALEHNRETFLAFSASLAAFYFLLSTLRWITQGSKMLYGVKAISMTQNIVIPMLLFSCARIYSPLPSQNALIEALRKSGKHASPWLQQPASLAKAFASSEVHAFLLSVLPSSYVDGEEGIVYPTWLGQSLVFIVGAGQYLLSHVPEWWYSLLLYLSPMFSLLEGLSSLLVIQSFAHLSRWLINDSDSTKRGKWQGSAFMRKLLSFGLEPSEVWQLLFLLWSAVVYVLSAVALYMCFDGATDGRSMAAAAIGASLASTVWISAIAFAIRKANVVETSLMFAYVVFNIYQLSTSLKLGTDPLQMVRNFKASRIPKQVPLFIAQSTTAVLDRLVDAVEHSMYVLSAANEVLPTTIIVSLVYRLMVLYSAIRVLPRLNAHSAYDPHADVLRQQRNQAWSERKLSEAQASATQQAEVHSTDVHAATARSNDKSATASSPAAPQSTDALGPASAKVEASDKPAADASADISAGKLESLLMSAKEPGSETEQDVAEYMQRAKPTHVDAVEKAVEHALDRAEKVVQTKLEGEPRGSAVLRVLVTYSRFLLIAVYSHLLLLDQNHQIYWRLMTVFFTLGLWSVELLLSNEDSYLVSMYE</sequence>
<dbReference type="GO" id="GO:0048309">
    <property type="term" value="P:endoplasmic reticulum inheritance"/>
    <property type="evidence" value="ECO:0007669"/>
    <property type="project" value="TreeGrafter"/>
</dbReference>
<dbReference type="InterPro" id="IPR013635">
    <property type="entry name" value="Ice2"/>
</dbReference>
<feature type="transmembrane region" description="Helical" evidence="2">
    <location>
        <begin position="274"/>
        <end position="295"/>
    </location>
</feature>
<organism evidence="3 4">
    <name type="scientific">Malassezia brasiliensis</name>
    <dbReference type="NCBI Taxonomy" id="1821822"/>
    <lineage>
        <taxon>Eukaryota</taxon>
        <taxon>Fungi</taxon>
        <taxon>Dikarya</taxon>
        <taxon>Basidiomycota</taxon>
        <taxon>Ustilaginomycotina</taxon>
        <taxon>Malasseziomycetes</taxon>
        <taxon>Malasseziales</taxon>
        <taxon>Malasseziaceae</taxon>
        <taxon>Malassezia</taxon>
    </lineage>
</organism>
<feature type="compositionally biased region" description="Low complexity" evidence="1">
    <location>
        <begin position="429"/>
        <end position="439"/>
    </location>
</feature>
<keyword evidence="2" id="KW-0472">Membrane</keyword>
<feature type="transmembrane region" description="Helical" evidence="2">
    <location>
        <begin position="70"/>
        <end position="90"/>
    </location>
</feature>
<feature type="transmembrane region" description="Helical" evidence="2">
    <location>
        <begin position="240"/>
        <end position="262"/>
    </location>
</feature>
<keyword evidence="2" id="KW-0812">Transmembrane</keyword>
<dbReference type="PANTHER" id="PTHR31726">
    <property type="entry name" value="PROTEIN ICE2"/>
    <property type="match status" value="1"/>
</dbReference>
<accession>A0AAF0INC8</accession>
<dbReference type="Pfam" id="PF08426">
    <property type="entry name" value="ICE2"/>
    <property type="match status" value="1"/>
</dbReference>